<dbReference type="AlphaFoldDB" id="A0AA35JUV1"/>
<gene>
    <name evidence="1" type="ORF">PODLI_1B012100</name>
</gene>
<keyword evidence="2" id="KW-1185">Reference proteome</keyword>
<accession>A0AA35JUV1</accession>
<dbReference type="Proteomes" id="UP001178461">
    <property type="component" value="Chromosome 2"/>
</dbReference>
<organism evidence="1 2">
    <name type="scientific">Podarcis lilfordi</name>
    <name type="common">Lilford's wall lizard</name>
    <dbReference type="NCBI Taxonomy" id="74358"/>
    <lineage>
        <taxon>Eukaryota</taxon>
        <taxon>Metazoa</taxon>
        <taxon>Chordata</taxon>
        <taxon>Craniata</taxon>
        <taxon>Vertebrata</taxon>
        <taxon>Euteleostomi</taxon>
        <taxon>Lepidosauria</taxon>
        <taxon>Squamata</taxon>
        <taxon>Bifurcata</taxon>
        <taxon>Unidentata</taxon>
        <taxon>Episquamata</taxon>
        <taxon>Laterata</taxon>
        <taxon>Lacertibaenia</taxon>
        <taxon>Lacertidae</taxon>
        <taxon>Podarcis</taxon>
    </lineage>
</organism>
<sequence length="110" mass="12395">MAPSLRLCKMLLGRATLQVPLLRKALTEGRASKWEKERGVSGIFCLKCQSGWPWIQLTRGRVSFVPSPQATKWVSLHGYSRILPAVLHCNKMPSCKLHARFQFGRLCSVS</sequence>
<reference evidence="1" key="1">
    <citation type="submission" date="2022-12" db="EMBL/GenBank/DDBJ databases">
        <authorList>
            <person name="Alioto T."/>
            <person name="Alioto T."/>
            <person name="Gomez Garrido J."/>
        </authorList>
    </citation>
    <scope>NUCLEOTIDE SEQUENCE</scope>
</reference>
<evidence type="ECO:0000313" key="1">
    <source>
        <dbReference type="EMBL" id="CAI5765709.1"/>
    </source>
</evidence>
<proteinExistence type="predicted"/>
<evidence type="ECO:0000313" key="2">
    <source>
        <dbReference type="Proteomes" id="UP001178461"/>
    </source>
</evidence>
<dbReference type="EMBL" id="OX395127">
    <property type="protein sequence ID" value="CAI5765709.1"/>
    <property type="molecule type" value="Genomic_DNA"/>
</dbReference>
<protein>
    <submittedName>
        <fullName evidence="1">Uncharacterized protein</fullName>
    </submittedName>
</protein>
<name>A0AA35JUV1_9SAUR</name>